<dbReference type="GO" id="GO:0009966">
    <property type="term" value="P:regulation of signal transduction"/>
    <property type="evidence" value="ECO:0007669"/>
    <property type="project" value="InterPro"/>
</dbReference>
<dbReference type="InterPro" id="IPR038511">
    <property type="entry name" value="TAP42/TAP46-like_sf"/>
</dbReference>
<dbReference type="PANTHER" id="PTHR10933">
    <property type="entry name" value="IMMUNOGLOBULIN-BINDING PROTEIN 1"/>
    <property type="match status" value="1"/>
</dbReference>
<dbReference type="Gene3D" id="1.25.40.540">
    <property type="entry name" value="TAP42-like family"/>
    <property type="match status" value="1"/>
</dbReference>
<feature type="compositionally biased region" description="Basic and acidic residues" evidence="3">
    <location>
        <begin position="147"/>
        <end position="159"/>
    </location>
</feature>
<accession>C0PS05</accession>
<proteinExistence type="evidence at transcript level"/>
<dbReference type="AlphaFoldDB" id="C0PS05"/>
<dbReference type="GO" id="GO:0035303">
    <property type="term" value="P:regulation of dephosphorylation"/>
    <property type="evidence" value="ECO:0007669"/>
    <property type="project" value="TreeGrafter"/>
</dbReference>
<sequence>MAQVNTEDMPLPALFEQARQIHSTAADSTVDQDKLKKACDILQQCDAMIDQLGLFSPNEGKEDISTTDLKYLLVPYYLGELTEKIHNSNRLQIIKTSQAHLKEFVSICEKLELVPKEEVDAFSQDGRDTPEARRAKKIARFKRQKAAESKLQDIKERKERRSRSMQAAAITSSIEHGEEPMLDDDGEEEREAWLTTISLALCKALDLLDGLKKEEELVSTMMANNLQSGQEDVVRAMLDERSKKAEAWHKGAARKSQFVKPAQPITCASFAMDVLEGRAKPSQVNEHRHQPLLFGPASVIGGNISTEREQIAAKVFQPSHRMPTMSIEQAGMREMEIMNKWQEKGAEQIKEANSSWVTDGKRDATSDDESAEEKARAWDDWKDDNPRGAGNKKLTPCG</sequence>
<evidence type="ECO:0000313" key="4">
    <source>
        <dbReference type="EMBL" id="ACN40595.1"/>
    </source>
</evidence>
<dbReference type="OMA" id="EYELCEA"/>
<dbReference type="GO" id="GO:0051721">
    <property type="term" value="F:protein phosphatase 2A binding"/>
    <property type="evidence" value="ECO:0007669"/>
    <property type="project" value="TreeGrafter"/>
</dbReference>
<comment type="similarity">
    <text evidence="1">Belongs to the IGBP1/TAP42 family.</text>
</comment>
<dbReference type="Pfam" id="PF04177">
    <property type="entry name" value="TAP42"/>
    <property type="match status" value="1"/>
</dbReference>
<dbReference type="GO" id="GO:0005829">
    <property type="term" value="C:cytosol"/>
    <property type="evidence" value="ECO:0007669"/>
    <property type="project" value="TreeGrafter"/>
</dbReference>
<dbReference type="InterPro" id="IPR007304">
    <property type="entry name" value="TAP46-like"/>
</dbReference>
<organism evidence="4">
    <name type="scientific">Picea sitchensis</name>
    <name type="common">Sitka spruce</name>
    <name type="synonym">Pinus sitchensis</name>
    <dbReference type="NCBI Taxonomy" id="3332"/>
    <lineage>
        <taxon>Eukaryota</taxon>
        <taxon>Viridiplantae</taxon>
        <taxon>Streptophyta</taxon>
        <taxon>Embryophyta</taxon>
        <taxon>Tracheophyta</taxon>
        <taxon>Spermatophyta</taxon>
        <taxon>Pinopsida</taxon>
        <taxon>Pinidae</taxon>
        <taxon>Conifers I</taxon>
        <taxon>Pinales</taxon>
        <taxon>Pinaceae</taxon>
        <taxon>Picea</taxon>
    </lineage>
</organism>
<dbReference type="GO" id="GO:0031929">
    <property type="term" value="P:TOR signaling"/>
    <property type="evidence" value="ECO:0007669"/>
    <property type="project" value="UniProtKB-ARBA"/>
</dbReference>
<dbReference type="PANTHER" id="PTHR10933:SF9">
    <property type="entry name" value="IMMUNOGLOBULIN-BINDING PROTEIN 1"/>
    <property type="match status" value="1"/>
</dbReference>
<evidence type="ECO:0000256" key="3">
    <source>
        <dbReference type="SAM" id="MobiDB-lite"/>
    </source>
</evidence>
<evidence type="ECO:0000256" key="1">
    <source>
        <dbReference type="ARBA" id="ARBA00034730"/>
    </source>
</evidence>
<protein>
    <recommendedName>
        <fullName evidence="2">PP2A regulatory subunit TAP46</fullName>
    </recommendedName>
</protein>
<dbReference type="FunFam" id="1.25.40.540:FF:000002">
    <property type="entry name" value="PP2A regulatory subunit TAP46"/>
    <property type="match status" value="1"/>
</dbReference>
<feature type="region of interest" description="Disordered" evidence="3">
    <location>
        <begin position="147"/>
        <end position="169"/>
    </location>
</feature>
<evidence type="ECO:0000256" key="2">
    <source>
        <dbReference type="ARBA" id="ARBA00074626"/>
    </source>
</evidence>
<feature type="region of interest" description="Disordered" evidence="3">
    <location>
        <begin position="344"/>
        <end position="398"/>
    </location>
</feature>
<name>C0PS05_PICSI</name>
<feature type="compositionally biased region" description="Basic and acidic residues" evidence="3">
    <location>
        <begin position="372"/>
        <end position="386"/>
    </location>
</feature>
<dbReference type="EMBL" id="BT071120">
    <property type="protein sequence ID" value="ACN40595.1"/>
    <property type="molecule type" value="mRNA"/>
</dbReference>
<reference evidence="4" key="1">
    <citation type="submission" date="2009-02" db="EMBL/GenBank/DDBJ databases">
        <title>Full length sequence-verified cDNA sequences from Sitka spruce (Picea sitchensis).</title>
        <authorList>
            <person name="Reid K.E."/>
            <person name="Liao N."/>
            <person name="Ralph S."/>
            <person name="Kolosova N."/>
            <person name="Oddy C."/>
            <person name="Moore R."/>
            <person name="Mayo M."/>
            <person name="Wagner S."/>
            <person name="King J."/>
            <person name="Yanchuk A."/>
            <person name="Holt R."/>
            <person name="Jones S."/>
            <person name="Marra M."/>
            <person name="Ritland C.E."/>
            <person name="Ritland K."/>
            <person name="Bohlmann J."/>
        </authorList>
    </citation>
    <scope>NUCLEOTIDE SEQUENCE</scope>
    <source>
        <tissue evidence="4">Green portion of the leader tissue</tissue>
    </source>
</reference>